<dbReference type="Gene3D" id="1.20.1280.50">
    <property type="match status" value="1"/>
</dbReference>
<evidence type="ECO:0000313" key="2">
    <source>
        <dbReference type="EnsemblPlants" id="TraesCS3B02G565100.1"/>
    </source>
</evidence>
<evidence type="ECO:0000313" key="3">
    <source>
        <dbReference type="Proteomes" id="UP000019116"/>
    </source>
</evidence>
<dbReference type="ExpressionAtlas" id="A0A080YTQ3">
    <property type="expression patterns" value="baseline"/>
</dbReference>
<dbReference type="Gramene" id="TraesWEE_scaffold_004387_01G000300.1">
    <property type="protein sequence ID" value="TraesWEE_scaffold_004387_01G000300.1"/>
    <property type="gene ID" value="TraesWEE_scaffold_004387_01G000300"/>
</dbReference>
<dbReference type="Gramene" id="TraesPARA_EIv1.0_0909040.1">
    <property type="protein sequence ID" value="TraesPARA_EIv1.0_0909040.1.CDS"/>
    <property type="gene ID" value="TraesPARA_EIv1.0_0909040"/>
</dbReference>
<dbReference type="PANTHER" id="PTHR34591:SF33">
    <property type="entry name" value="F-BOX DOMAIN-CONTAINING PROTEIN"/>
    <property type="match status" value="1"/>
</dbReference>
<dbReference type="InterPro" id="IPR001810">
    <property type="entry name" value="F-box_dom"/>
</dbReference>
<dbReference type="SMART" id="SM00256">
    <property type="entry name" value="FBOX"/>
    <property type="match status" value="1"/>
</dbReference>
<name>A0A080YTQ3_WHEAT</name>
<dbReference type="Gramene" id="TraesARI3B03G01809370.1">
    <property type="protein sequence ID" value="TraesARI3B03G01809370.1"/>
    <property type="gene ID" value="TraesARI3B03G01809370"/>
</dbReference>
<dbReference type="AlphaFoldDB" id="A0A080YTQ3"/>
<keyword evidence="3" id="KW-1185">Reference proteome</keyword>
<dbReference type="CDD" id="cd09917">
    <property type="entry name" value="F-box_SF"/>
    <property type="match status" value="1"/>
</dbReference>
<protein>
    <recommendedName>
        <fullName evidence="1">F-box domain-containing protein</fullName>
    </recommendedName>
</protein>
<dbReference type="Gramene" id="TraesCLE_scaffold_005760_01G000300.1">
    <property type="protein sequence ID" value="TraesCLE_scaffold_005760_01G000300.1"/>
    <property type="gene ID" value="TraesCLE_scaffold_005760_01G000300"/>
</dbReference>
<dbReference type="Gramene" id="TraesSTA3B03G01767670.1">
    <property type="protein sequence ID" value="TraesSTA3B03G01767670.1"/>
    <property type="gene ID" value="TraesSTA3B03G01767670"/>
</dbReference>
<dbReference type="EnsemblPlants" id="TraesCS3B02G565100.1">
    <property type="protein sequence ID" value="TraesCS3B02G565100.1"/>
    <property type="gene ID" value="TraesCS3B02G565100"/>
</dbReference>
<dbReference type="STRING" id="4565.A0A080YTQ3"/>
<dbReference type="Gramene" id="TraesSYM3B03G01802130.1">
    <property type="protein sequence ID" value="TraesSYM3B03G01802130.1"/>
    <property type="gene ID" value="TraesSYM3B03G01802130"/>
</dbReference>
<sequence>MDPAGDGTCFPYDVLLDILRRIPGRDICASQCVCRVWRDIVNDDHWLSLERYFPRRAFPGLFVNKTGCRSDTSFFAPPATRGASGFRRPVYPHQARVLQSYNGLLLLEEWDYYVLNPATARYARLPRPLKPWCNYGVSLAFDPAVSLHYHVFLFPKGGLLKEPLMAASTQCQVPPFGEAQAEEFEEPKKNVLSMLMYSPCTGRWEDREFMPGLCAPGHLYDMVGRTPERYEGPFHSSNYWRGSVYMHCHNSVLVILRPLKGTYDMLQLPGEPCGWALAHDVDLNLHGHVIRTLKIQPKMIWKIVGSNGGPVSLSDDDAEDDWATPHDSEYSWDSNEDNFIDMVGGAGHHESVEQGAYCSIMGFHPHKNALILDLSGAVVVYHLDMSRMQYLGDADELDKDNSQPACCVEDSFIYRPCYKDMLPTGKLSMPPEDDIRSSYT</sequence>
<dbReference type="Gramene" id="TraesCAD_scaffold_149447_01G000100.1">
    <property type="protein sequence ID" value="TraesCAD_scaffold_149447_01G000100.1"/>
    <property type="gene ID" value="TraesCAD_scaffold_149447_01G000100"/>
</dbReference>
<dbReference type="Gramene" id="TraesNOR3B03G01803180.1">
    <property type="protein sequence ID" value="TraesNOR3B03G01803180.1"/>
    <property type="gene ID" value="TraesNOR3B03G01803180"/>
</dbReference>
<dbReference type="Gramene" id="TraesROB_scaffold_013735_01G000200.1">
    <property type="protein sequence ID" value="TraesROB_scaffold_013735_01G000200.1"/>
    <property type="gene ID" value="TraesROB_scaffold_013735_01G000200"/>
</dbReference>
<organism evidence="2">
    <name type="scientific">Triticum aestivum</name>
    <name type="common">Wheat</name>
    <dbReference type="NCBI Taxonomy" id="4565"/>
    <lineage>
        <taxon>Eukaryota</taxon>
        <taxon>Viridiplantae</taxon>
        <taxon>Streptophyta</taxon>
        <taxon>Embryophyta</taxon>
        <taxon>Tracheophyta</taxon>
        <taxon>Spermatophyta</taxon>
        <taxon>Magnoliopsida</taxon>
        <taxon>Liliopsida</taxon>
        <taxon>Poales</taxon>
        <taxon>Poaceae</taxon>
        <taxon>BOP clade</taxon>
        <taxon>Pooideae</taxon>
        <taxon>Triticodae</taxon>
        <taxon>Triticeae</taxon>
        <taxon>Triticinae</taxon>
        <taxon>Triticum</taxon>
    </lineage>
</organism>
<feature type="domain" description="F-box" evidence="1">
    <location>
        <begin position="4"/>
        <end position="49"/>
    </location>
</feature>
<dbReference type="Gramene" id="TraesMAC3B03G01778400.1">
    <property type="protein sequence ID" value="TraesMAC3B03G01778400.1"/>
    <property type="gene ID" value="TraesMAC3B03G01778400"/>
</dbReference>
<dbReference type="Gramene" id="TraesJUL3B03G01794020.1">
    <property type="protein sequence ID" value="TraesJUL3B03G01794020.1"/>
    <property type="gene ID" value="TraesJUL3B03G01794020"/>
</dbReference>
<dbReference type="OrthoDB" id="696044at2759"/>
<dbReference type="Gramene" id="TraesCS3B03G1413300.1">
    <property type="protein sequence ID" value="TraesCS3B03G1413300.1.CDS"/>
    <property type="gene ID" value="TraesCS3B03G1413300"/>
</dbReference>
<dbReference type="Gramene" id="TraesRN3B0101420000.1">
    <property type="protein sequence ID" value="TraesRN3B0101420000.1"/>
    <property type="gene ID" value="TraesRN3B0101420000"/>
</dbReference>
<dbReference type="Gramene" id="TraesCS3B02G565100.1">
    <property type="protein sequence ID" value="TraesCS3B02G565100.1"/>
    <property type="gene ID" value="TraesCS3B02G565100"/>
</dbReference>
<dbReference type="InterPro" id="IPR036047">
    <property type="entry name" value="F-box-like_dom_sf"/>
</dbReference>
<dbReference type="OMA" id="RDICASQ"/>
<dbReference type="Pfam" id="PF12937">
    <property type="entry name" value="F-box-like"/>
    <property type="match status" value="1"/>
</dbReference>
<dbReference type="PANTHER" id="PTHR34591">
    <property type="entry name" value="OS03G0653100 PROTEIN-RELATED"/>
    <property type="match status" value="1"/>
</dbReference>
<accession>A0A080YTQ3</accession>
<dbReference type="HOGENOM" id="CLU_030606_0_0_1"/>
<dbReference type="PROSITE" id="PS50181">
    <property type="entry name" value="FBOX"/>
    <property type="match status" value="1"/>
</dbReference>
<dbReference type="SUPFAM" id="SSF81383">
    <property type="entry name" value="F-box domain"/>
    <property type="match status" value="1"/>
</dbReference>
<dbReference type="Gramene" id="TraesJAG3B03G01786330.1">
    <property type="protein sequence ID" value="TraesJAG3B03G01786330.1"/>
    <property type="gene ID" value="TraesJAG3B03G01786330"/>
</dbReference>
<reference evidence="2" key="2">
    <citation type="submission" date="2018-10" db="UniProtKB">
        <authorList>
            <consortium name="EnsemblPlants"/>
        </authorList>
    </citation>
    <scope>IDENTIFICATION</scope>
</reference>
<dbReference type="Proteomes" id="UP000019116">
    <property type="component" value="Chromosome 3B"/>
</dbReference>
<evidence type="ECO:0000259" key="1">
    <source>
        <dbReference type="PROSITE" id="PS50181"/>
    </source>
</evidence>
<reference evidence="2" key="1">
    <citation type="submission" date="2018-08" db="EMBL/GenBank/DDBJ databases">
        <authorList>
            <person name="Rossello M."/>
        </authorList>
    </citation>
    <scope>NUCLEOTIDE SEQUENCE [LARGE SCALE GENOMIC DNA]</scope>
    <source>
        <strain evidence="2">cv. Chinese Spring</strain>
    </source>
</reference>
<proteinExistence type="predicted"/>